<dbReference type="EMBL" id="JAHKNI010000029">
    <property type="protein sequence ID" value="MBU3068062.1"/>
    <property type="molecule type" value="Genomic_DNA"/>
</dbReference>
<gene>
    <name evidence="1" type="ORF">KO481_41925</name>
</gene>
<keyword evidence="2" id="KW-1185">Reference proteome</keyword>
<dbReference type="Proteomes" id="UP000733379">
    <property type="component" value="Unassembled WGS sequence"/>
</dbReference>
<evidence type="ECO:0000313" key="2">
    <source>
        <dbReference type="Proteomes" id="UP000733379"/>
    </source>
</evidence>
<comment type="caution">
    <text evidence="1">The sequence shown here is derived from an EMBL/GenBank/DDBJ whole genome shotgun (WGS) entry which is preliminary data.</text>
</comment>
<sequence>MTSVSVTRRANLTDAQWARLAPLLPRGMKAGRPPKWTKRQLIDGIRPKTFRRRLFSIPARLARHARRTHLRLSDHTPRTGLALTVLTRLQPG</sequence>
<reference evidence="1 2" key="1">
    <citation type="submission" date="2021-06" db="EMBL/GenBank/DDBJ databases">
        <title>Actinomycetes sequencing.</title>
        <authorList>
            <person name="Shan Q."/>
        </authorList>
    </citation>
    <scope>NUCLEOTIDE SEQUENCE [LARGE SCALE GENOMIC DNA]</scope>
    <source>
        <strain evidence="1 2">NEAU-G5</strain>
    </source>
</reference>
<name>A0ABS6BCP2_9NOCA</name>
<evidence type="ECO:0000313" key="1">
    <source>
        <dbReference type="EMBL" id="MBU3068062.1"/>
    </source>
</evidence>
<proteinExistence type="predicted"/>
<protein>
    <submittedName>
        <fullName evidence="1">Transposase</fullName>
    </submittedName>
</protein>
<organism evidence="1 2">
    <name type="scientific">Nocardia albiluteola</name>
    <dbReference type="NCBI Taxonomy" id="2842303"/>
    <lineage>
        <taxon>Bacteria</taxon>
        <taxon>Bacillati</taxon>
        <taxon>Actinomycetota</taxon>
        <taxon>Actinomycetes</taxon>
        <taxon>Mycobacteriales</taxon>
        <taxon>Nocardiaceae</taxon>
        <taxon>Nocardia</taxon>
    </lineage>
</organism>
<accession>A0ABS6BCP2</accession>